<dbReference type="PANTHER" id="PTHR45527:SF1">
    <property type="entry name" value="FATTY ACID SYNTHASE"/>
    <property type="match status" value="1"/>
</dbReference>
<dbReference type="InterPro" id="IPR042099">
    <property type="entry name" value="ANL_N_sf"/>
</dbReference>
<dbReference type="GO" id="GO:0031177">
    <property type="term" value="F:phosphopantetheine binding"/>
    <property type="evidence" value="ECO:0007669"/>
    <property type="project" value="TreeGrafter"/>
</dbReference>
<dbReference type="SUPFAM" id="SSF56801">
    <property type="entry name" value="Acetyl-CoA synthetase-like"/>
    <property type="match status" value="1"/>
</dbReference>
<proteinExistence type="predicted"/>
<dbReference type="EMBL" id="CAJNOR010013831">
    <property type="protein sequence ID" value="CAF1675391.1"/>
    <property type="molecule type" value="Genomic_DNA"/>
</dbReference>
<keyword evidence="3" id="KW-1185">Reference proteome</keyword>
<dbReference type="GO" id="GO:0005737">
    <property type="term" value="C:cytoplasm"/>
    <property type="evidence" value="ECO:0007669"/>
    <property type="project" value="TreeGrafter"/>
</dbReference>
<dbReference type="InterPro" id="IPR020845">
    <property type="entry name" value="AMP-binding_CS"/>
</dbReference>
<dbReference type="PROSITE" id="PS00455">
    <property type="entry name" value="AMP_BINDING"/>
    <property type="match status" value="1"/>
</dbReference>
<sequence length="459" mass="51211">CLLHHLFNSALFTTEKQPLCQLSLILPHEQLLIDAMKNNDNHRPSSTDQIISQLFYEKASNYSQKVAVDLDEQFLTYSELLVYAQHLAVVLIDTHGVKVGDIVCQCVERSLSMVIGIMAIETVGAVYCPLSPQDPLHRLHALVEQTHSRLVLVHASTREIFDGHHALLDIDQALNMNSEVSDNDRDRLSHVAVSGDNIGYVIFTSGSTGTPKAVQVRQRNFVEAIRSLVEVGTFSENDTVAQIVRCSFDIHVEDIIGTLIVGATLVMLRPEGPMDFEYLSRVLVDHHITYIHAVPTLLTAFFIYLQQNHKTCAASSLRSVCCIGEPFPLKLLDVLKNSVDSTCRIWNLYGPAETTLVATYHVIALTSEMRNIPIGRLLPGYQYVIVDEFSQPVTLNQEGELLVGGVGVFAGYLGREDLTKKALVDIDGQVFYRTGDLVRLDNDGLLYYVGRKDHQIKLR</sequence>
<dbReference type="NCBIfam" id="TIGR01733">
    <property type="entry name" value="AA-adenyl-dom"/>
    <property type="match status" value="1"/>
</dbReference>
<comment type="caution">
    <text evidence="2">The sequence shown here is derived from an EMBL/GenBank/DDBJ whole genome shotgun (WGS) entry which is preliminary data.</text>
</comment>
<name>A0A816GI69_ADIRI</name>
<dbReference type="GO" id="GO:0044550">
    <property type="term" value="P:secondary metabolite biosynthetic process"/>
    <property type="evidence" value="ECO:0007669"/>
    <property type="project" value="TreeGrafter"/>
</dbReference>
<dbReference type="InterPro" id="IPR000873">
    <property type="entry name" value="AMP-dep_synth/lig_dom"/>
</dbReference>
<accession>A0A816GI69</accession>
<evidence type="ECO:0000259" key="1">
    <source>
        <dbReference type="Pfam" id="PF00501"/>
    </source>
</evidence>
<feature type="non-terminal residue" evidence="2">
    <location>
        <position position="1"/>
    </location>
</feature>
<dbReference type="PANTHER" id="PTHR45527">
    <property type="entry name" value="NONRIBOSOMAL PEPTIDE SYNTHETASE"/>
    <property type="match status" value="1"/>
</dbReference>
<dbReference type="GO" id="GO:0043041">
    <property type="term" value="P:amino acid activation for nonribosomal peptide biosynthetic process"/>
    <property type="evidence" value="ECO:0007669"/>
    <property type="project" value="TreeGrafter"/>
</dbReference>
<evidence type="ECO:0000313" key="3">
    <source>
        <dbReference type="Proteomes" id="UP000663828"/>
    </source>
</evidence>
<dbReference type="Proteomes" id="UP000663828">
    <property type="component" value="Unassembled WGS sequence"/>
</dbReference>
<reference evidence="2" key="1">
    <citation type="submission" date="2021-02" db="EMBL/GenBank/DDBJ databases">
        <authorList>
            <person name="Nowell W R."/>
        </authorList>
    </citation>
    <scope>NUCLEOTIDE SEQUENCE</scope>
</reference>
<dbReference type="InterPro" id="IPR010071">
    <property type="entry name" value="AA_adenyl_dom"/>
</dbReference>
<evidence type="ECO:0000313" key="2">
    <source>
        <dbReference type="EMBL" id="CAF1675391.1"/>
    </source>
</evidence>
<protein>
    <recommendedName>
        <fullName evidence="1">AMP-dependent synthetase/ligase domain-containing protein</fullName>
    </recommendedName>
</protein>
<dbReference type="Pfam" id="PF00501">
    <property type="entry name" value="AMP-binding"/>
    <property type="match status" value="1"/>
</dbReference>
<feature type="domain" description="AMP-dependent synthetase/ligase" evidence="1">
    <location>
        <begin position="56"/>
        <end position="413"/>
    </location>
</feature>
<gene>
    <name evidence="2" type="ORF">XAT740_LOCUS59496</name>
</gene>
<dbReference type="AlphaFoldDB" id="A0A816GI69"/>
<dbReference type="Gene3D" id="3.40.50.12780">
    <property type="entry name" value="N-terminal domain of ligase-like"/>
    <property type="match status" value="1"/>
</dbReference>
<organism evidence="2 3">
    <name type="scientific">Adineta ricciae</name>
    <name type="common">Rotifer</name>
    <dbReference type="NCBI Taxonomy" id="249248"/>
    <lineage>
        <taxon>Eukaryota</taxon>
        <taxon>Metazoa</taxon>
        <taxon>Spiralia</taxon>
        <taxon>Gnathifera</taxon>
        <taxon>Rotifera</taxon>
        <taxon>Eurotatoria</taxon>
        <taxon>Bdelloidea</taxon>
        <taxon>Adinetida</taxon>
        <taxon>Adinetidae</taxon>
        <taxon>Adineta</taxon>
    </lineage>
</organism>
<feature type="non-terminal residue" evidence="2">
    <location>
        <position position="459"/>
    </location>
</feature>